<dbReference type="HOGENOM" id="CLU_004966_4_0_1"/>
<feature type="compositionally biased region" description="Acidic residues" evidence="1">
    <location>
        <begin position="420"/>
        <end position="429"/>
    </location>
</feature>
<sequence length="622" mass="71079">MNDVDILPVLNSLNQLTPTERVPLQALIRFVTLTARFRHDIAVNQPPTAVFDDETPPMYLDNGTKAFLRKVLSLSDAAVDVLWSATRHVVWTGQTVPEAICDKDMEDLIDAMKDPDEDGPYVRSAISLHPPQLHCLNNISCDVQRRIQEAERKRIVAYTRMYGALPGYETKLYCRDCRTVYYSNYSVHGGQRRYYGGVPDYIQVANHVFLERELIEHFTLSMALAWTSVRNCTAMYNASPEMQDSGYRNWPFKYKLRSEYVSDAFTLLGLLEDRMENPSIGDLRLPDAGEQRFRLLEAMQERNFRMQSVGQPELRHHCNKCMEIIPDKSGGPAKKIHAAVMDGVTIGHPCCAVHGCRRPLESPKDRFCQSHNSHNNECVTVGCSELQETGFRTCADPEHRAKETHLQAQNKAISMPPKDLEDDESTDDEATSREVNVEGKSKKGRKIRALMGRMHSHNEQLMVRPCGVIVGRSTCFGAESPEQVIAFIKRLFHAPGSEPEYIFYDNNCTLAKTVKHDPFFTHIGLPVDVFHFKTKHKETDIFCQTHCNPASFPELMDGEKWRFNSSVAEQTNVWFGGFHSICREMQVDRYNFFLDEMIKRRNRLIVEKLRLEGAEPSHVILS</sequence>
<evidence type="ECO:0000259" key="3">
    <source>
        <dbReference type="Pfam" id="PF18721"/>
    </source>
</evidence>
<dbReference type="Proteomes" id="UP000054248">
    <property type="component" value="Unassembled WGS sequence"/>
</dbReference>
<reference evidence="4 5" key="1">
    <citation type="submission" date="2014-04" db="EMBL/GenBank/DDBJ databases">
        <authorList>
            <consortium name="DOE Joint Genome Institute"/>
            <person name="Kuo A."/>
            <person name="Girlanda M."/>
            <person name="Perotto S."/>
            <person name="Kohler A."/>
            <person name="Nagy L.G."/>
            <person name="Floudas D."/>
            <person name="Copeland A."/>
            <person name="Barry K.W."/>
            <person name="Cichocki N."/>
            <person name="Veneault-Fourrey C."/>
            <person name="LaButti K."/>
            <person name="Lindquist E.A."/>
            <person name="Lipzen A."/>
            <person name="Lundell T."/>
            <person name="Morin E."/>
            <person name="Murat C."/>
            <person name="Sun H."/>
            <person name="Tunlid A."/>
            <person name="Henrissat B."/>
            <person name="Grigoriev I.V."/>
            <person name="Hibbett D.S."/>
            <person name="Martin F."/>
            <person name="Nordberg H.P."/>
            <person name="Cantor M.N."/>
            <person name="Hua S.X."/>
        </authorList>
    </citation>
    <scope>NUCLEOTIDE SEQUENCE [LARGE SCALE GENOMIC DNA]</scope>
    <source>
        <strain evidence="4 5">MUT 4182</strain>
    </source>
</reference>
<evidence type="ECO:0000256" key="1">
    <source>
        <dbReference type="SAM" id="MobiDB-lite"/>
    </source>
</evidence>
<evidence type="ECO:0008006" key="6">
    <source>
        <dbReference type="Google" id="ProtNLM"/>
    </source>
</evidence>
<proteinExistence type="predicted"/>
<dbReference type="STRING" id="1051891.A0A0C3LAJ7"/>
<feature type="domain" description="CxC5 like cysteine cluster associated with KDZ" evidence="2">
    <location>
        <begin position="125"/>
        <end position="239"/>
    </location>
</feature>
<reference evidence="5" key="2">
    <citation type="submission" date="2015-01" db="EMBL/GenBank/DDBJ databases">
        <title>Evolutionary Origins and Diversification of the Mycorrhizal Mutualists.</title>
        <authorList>
            <consortium name="DOE Joint Genome Institute"/>
            <consortium name="Mycorrhizal Genomics Consortium"/>
            <person name="Kohler A."/>
            <person name="Kuo A."/>
            <person name="Nagy L.G."/>
            <person name="Floudas D."/>
            <person name="Copeland A."/>
            <person name="Barry K.W."/>
            <person name="Cichocki N."/>
            <person name="Veneault-Fourrey C."/>
            <person name="LaButti K."/>
            <person name="Lindquist E.A."/>
            <person name="Lipzen A."/>
            <person name="Lundell T."/>
            <person name="Morin E."/>
            <person name="Murat C."/>
            <person name="Riley R."/>
            <person name="Ohm R."/>
            <person name="Sun H."/>
            <person name="Tunlid A."/>
            <person name="Henrissat B."/>
            <person name="Grigoriev I.V."/>
            <person name="Hibbett D.S."/>
            <person name="Martin F."/>
        </authorList>
    </citation>
    <scope>NUCLEOTIDE SEQUENCE [LARGE SCALE GENOMIC DNA]</scope>
    <source>
        <strain evidence="5">MUT 4182</strain>
    </source>
</reference>
<gene>
    <name evidence="4" type="ORF">M407DRAFT_83864</name>
</gene>
<evidence type="ECO:0000313" key="4">
    <source>
        <dbReference type="EMBL" id="KIO18482.1"/>
    </source>
</evidence>
<protein>
    <recommendedName>
        <fullName evidence="6">CxC6 like cysteine cluster associated with KDZ domain-containing protein</fullName>
    </recommendedName>
</protein>
<feature type="compositionally biased region" description="Basic and acidic residues" evidence="1">
    <location>
        <begin position="430"/>
        <end position="441"/>
    </location>
</feature>
<dbReference type="InterPro" id="IPR041539">
    <property type="entry name" value="CxC5"/>
</dbReference>
<organism evidence="4 5">
    <name type="scientific">Tulasnella calospora MUT 4182</name>
    <dbReference type="NCBI Taxonomy" id="1051891"/>
    <lineage>
        <taxon>Eukaryota</taxon>
        <taxon>Fungi</taxon>
        <taxon>Dikarya</taxon>
        <taxon>Basidiomycota</taxon>
        <taxon>Agaricomycotina</taxon>
        <taxon>Agaricomycetes</taxon>
        <taxon>Cantharellales</taxon>
        <taxon>Tulasnellaceae</taxon>
        <taxon>Tulasnella</taxon>
    </lineage>
</organism>
<evidence type="ECO:0000259" key="2">
    <source>
        <dbReference type="Pfam" id="PF18718"/>
    </source>
</evidence>
<dbReference type="OrthoDB" id="2501483at2759"/>
<name>A0A0C3LAJ7_9AGAM</name>
<dbReference type="Pfam" id="PF18718">
    <property type="entry name" value="CxC5"/>
    <property type="match status" value="1"/>
</dbReference>
<feature type="region of interest" description="Disordered" evidence="1">
    <location>
        <begin position="401"/>
        <end position="444"/>
    </location>
</feature>
<dbReference type="InterPro" id="IPR040898">
    <property type="entry name" value="CxC6"/>
</dbReference>
<evidence type="ECO:0000313" key="5">
    <source>
        <dbReference type="Proteomes" id="UP000054248"/>
    </source>
</evidence>
<dbReference type="AlphaFoldDB" id="A0A0C3LAJ7"/>
<dbReference type="EMBL" id="KN823283">
    <property type="protein sequence ID" value="KIO18482.1"/>
    <property type="molecule type" value="Genomic_DNA"/>
</dbReference>
<accession>A0A0C3LAJ7</accession>
<keyword evidence="5" id="KW-1185">Reference proteome</keyword>
<dbReference type="Pfam" id="PF18721">
    <property type="entry name" value="CxC6"/>
    <property type="match status" value="1"/>
</dbReference>
<feature type="domain" description="CxC6 like cysteine cluster associated with KDZ" evidence="3">
    <location>
        <begin position="340"/>
        <end position="405"/>
    </location>
</feature>